<feature type="compositionally biased region" description="Polar residues" evidence="1">
    <location>
        <begin position="79"/>
        <end position="92"/>
    </location>
</feature>
<dbReference type="VEuPathDB" id="FungiDB:SCHCODRAFT_02639260"/>
<keyword evidence="2" id="KW-1133">Transmembrane helix</keyword>
<evidence type="ECO:0000259" key="3">
    <source>
        <dbReference type="Pfam" id="PF20153"/>
    </source>
</evidence>
<reference evidence="4 5" key="1">
    <citation type="journal article" date="2010" name="Nat. Biotechnol.">
        <title>Genome sequence of the model mushroom Schizophyllum commune.</title>
        <authorList>
            <person name="Ohm R.A."/>
            <person name="de Jong J.F."/>
            <person name="Lugones L.G."/>
            <person name="Aerts A."/>
            <person name="Kothe E."/>
            <person name="Stajich J.E."/>
            <person name="de Vries R.P."/>
            <person name="Record E."/>
            <person name="Levasseur A."/>
            <person name="Baker S.E."/>
            <person name="Bartholomew K.A."/>
            <person name="Coutinho P.M."/>
            <person name="Erdmann S."/>
            <person name="Fowler T.J."/>
            <person name="Gathman A.C."/>
            <person name="Lombard V."/>
            <person name="Henrissat B."/>
            <person name="Knabe N."/>
            <person name="Kuees U."/>
            <person name="Lilly W.W."/>
            <person name="Lindquist E."/>
            <person name="Lucas S."/>
            <person name="Magnuson J.K."/>
            <person name="Piumi F."/>
            <person name="Raudaskoski M."/>
            <person name="Salamov A."/>
            <person name="Schmutz J."/>
            <person name="Schwarze F.W.M.R."/>
            <person name="vanKuyk P.A."/>
            <person name="Horton J.S."/>
            <person name="Grigoriev I.V."/>
            <person name="Woesten H.A.B."/>
        </authorList>
    </citation>
    <scope>NUCLEOTIDE SEQUENCE [LARGE SCALE GENOMIC DNA]</scope>
    <source>
        <strain evidence="5">H4-8 / FGSC 9210</strain>
    </source>
</reference>
<dbReference type="HOGENOM" id="CLU_283874_0_0_1"/>
<keyword evidence="2" id="KW-0812">Transmembrane</keyword>
<evidence type="ECO:0000256" key="2">
    <source>
        <dbReference type="SAM" id="Phobius"/>
    </source>
</evidence>
<keyword evidence="2" id="KW-0472">Membrane</keyword>
<evidence type="ECO:0000313" key="5">
    <source>
        <dbReference type="Proteomes" id="UP000007431"/>
    </source>
</evidence>
<feature type="compositionally biased region" description="Polar residues" evidence="1">
    <location>
        <begin position="55"/>
        <end position="68"/>
    </location>
</feature>
<dbReference type="Proteomes" id="UP000007431">
    <property type="component" value="Unassembled WGS sequence"/>
</dbReference>
<dbReference type="InterPro" id="IPR045338">
    <property type="entry name" value="DUF6535"/>
</dbReference>
<organism evidence="5">
    <name type="scientific">Schizophyllum commune (strain H4-8 / FGSC 9210)</name>
    <name type="common">Split gill fungus</name>
    <dbReference type="NCBI Taxonomy" id="578458"/>
    <lineage>
        <taxon>Eukaryota</taxon>
        <taxon>Fungi</taxon>
        <taxon>Dikarya</taxon>
        <taxon>Basidiomycota</taxon>
        <taxon>Agaricomycotina</taxon>
        <taxon>Agaricomycetes</taxon>
        <taxon>Agaricomycetidae</taxon>
        <taxon>Agaricales</taxon>
        <taxon>Schizophyllaceae</taxon>
        <taxon>Schizophyllum</taxon>
    </lineage>
</organism>
<dbReference type="AlphaFoldDB" id="D8QG65"/>
<accession>D8QG65</accession>
<feature type="region of interest" description="Disordered" evidence="1">
    <location>
        <begin position="1"/>
        <end position="110"/>
    </location>
</feature>
<proteinExistence type="predicted"/>
<feature type="non-terminal residue" evidence="4">
    <location>
        <position position="1092"/>
    </location>
</feature>
<dbReference type="EMBL" id="GL377311">
    <property type="protein sequence ID" value="EFI93544.1"/>
    <property type="molecule type" value="Genomic_DNA"/>
</dbReference>
<evidence type="ECO:0000256" key="1">
    <source>
        <dbReference type="SAM" id="MobiDB-lite"/>
    </source>
</evidence>
<sequence length="1092" mass="122772">MGNIQEATSKPGYQNAEARDVAGDPNCSSIGNQDRGVDPPRPPALAHYREDDPSPATQESFANASAATPSPPEQDHSSGSKSAPTAHCQPTATAHRDETPRFFGLPKYPATPPGKGGIGDYRDMYPEDAYGAELGENARVWRVYLDESGQFDDDMIRGFRDTLDVHLVFAALFSAVVTTFVVQTSQSLQPDYGRTTSAILLELVALQRARSPDDVPSAKVTLDTLSVSTSDVWVNALWFTTLGLSLSTVLIAVLVKQWLQEYIKTPPGPPRDRALIRHMRYKELLRWKIPLIINLIPVLLHVSLALFLAGLIVFLSKLSLPVTCLVSVLTGATYIFYVTTHVLGSLHWECPYRTPVTLAIRSAALRVSRIFVTTFRRLLVKIRIYPARLEADSPRETPARPPLNSTQGEAAITRVHEGRLHQRAQDLMAESMSWLHSNAINLSAQSVIAAACAGLGSPLSYSRRGSSHMGDSSTRLDLRSLLIKDIHDCIQKGSFGDERDCLALEKATRGLLSVTWDPQNWTSSRPSADSLSKLLSVNEEQWRTVVQSLDPRIAMDGGKQQLALITRRILPFIVFSPEISSKARKDPVLVSQTRQFIMNPNTKLVPMSWHLLLDWSCDRFARARAFLPDCPPILFSFGGNVDDMPPAERDAVQQWLDDVLYLVHVCCIPARGSYRPCEEPATLRVACTYHVNVKHRLAQHLRFVLMANKSWAEALTILVTCLERGKRTIPRWLRRLLWNQLEISASQFHANINDLQRRHGGNPRLLNDVSASAMIRQRVEEFCSITLLHQTFCAHTKSSERDMWCRPSLTRGIVLKQPNVLELPLCGAAMILHLATRLYSAGTYDPLESAFPLLAPALLRYIQNARPIEIQNLIPDVTQRLMYAAFHIHFVGSSALQPFLHESTILMLVDHWPTYPALSRRYEAYFREIYRRTRDNPFWHDAYRNSVSRCHQMGAESGPQSHTIEEYAKVRRLARIMDADKWVNDCDGHDLYLPVTVAWMLDHGIAPLSYAGNRIYGPYSISYLVVDSQADLLQGHTADDSDGSVARKRTSWRQMLGIIEPRATVWWSTRAARRQHPYYLSRTPKISPDELV</sequence>
<feature type="transmembrane region" description="Helical" evidence="2">
    <location>
        <begin position="232"/>
        <end position="255"/>
    </location>
</feature>
<gene>
    <name evidence="4" type="ORF">SCHCODRAFT_112854</name>
</gene>
<dbReference type="Pfam" id="PF20153">
    <property type="entry name" value="DUF6535"/>
    <property type="match status" value="1"/>
</dbReference>
<keyword evidence="5" id="KW-1185">Reference proteome</keyword>
<feature type="transmembrane region" description="Helical" evidence="2">
    <location>
        <begin position="289"/>
        <end position="312"/>
    </location>
</feature>
<feature type="domain" description="DUF6535" evidence="3">
    <location>
        <begin position="141"/>
        <end position="316"/>
    </location>
</feature>
<feature type="compositionally biased region" description="Polar residues" evidence="1">
    <location>
        <begin position="1"/>
        <end position="12"/>
    </location>
</feature>
<name>D8QG65_SCHCM</name>
<protein>
    <recommendedName>
        <fullName evidence="3">DUF6535 domain-containing protein</fullName>
    </recommendedName>
</protein>
<feature type="transmembrane region" description="Helical" evidence="2">
    <location>
        <begin position="165"/>
        <end position="182"/>
    </location>
</feature>
<dbReference type="InParanoid" id="D8QG65"/>
<evidence type="ECO:0000313" key="4">
    <source>
        <dbReference type="EMBL" id="EFI93544.1"/>
    </source>
</evidence>